<feature type="transmembrane region" description="Helical" evidence="5">
    <location>
        <begin position="70"/>
        <end position="87"/>
    </location>
</feature>
<feature type="transmembrane region" description="Helical" evidence="5">
    <location>
        <begin position="107"/>
        <end position="135"/>
    </location>
</feature>
<evidence type="ECO:0000313" key="6">
    <source>
        <dbReference type="EMBL" id="OEJ93908.1"/>
    </source>
</evidence>
<dbReference type="STRING" id="1306406.J116_004890"/>
<dbReference type="Proteomes" id="UP000095329">
    <property type="component" value="Unassembled WGS sequence"/>
</dbReference>
<evidence type="ECO:0000256" key="5">
    <source>
        <dbReference type="SAM" id="Phobius"/>
    </source>
</evidence>
<organism evidence="6 7">
    <name type="scientific">Streptomyces thermolilacinus SPC6</name>
    <dbReference type="NCBI Taxonomy" id="1306406"/>
    <lineage>
        <taxon>Bacteria</taxon>
        <taxon>Bacillati</taxon>
        <taxon>Actinomycetota</taxon>
        <taxon>Actinomycetes</taxon>
        <taxon>Kitasatosporales</taxon>
        <taxon>Streptomycetaceae</taxon>
        <taxon>Streptomyces</taxon>
    </lineage>
</organism>
<dbReference type="OrthoDB" id="329282at2"/>
<evidence type="ECO:0000256" key="2">
    <source>
        <dbReference type="ARBA" id="ARBA00022692"/>
    </source>
</evidence>
<dbReference type="RefSeq" id="WP_023590467.1">
    <property type="nucleotide sequence ID" value="NZ_ASHX02000001.1"/>
</dbReference>
<dbReference type="eggNOG" id="COG2259">
    <property type="taxonomic scope" value="Bacteria"/>
</dbReference>
<keyword evidence="2 5" id="KW-0812">Transmembrane</keyword>
<protein>
    <submittedName>
        <fullName evidence="6">DoxX family protein</fullName>
    </submittedName>
</protein>
<feature type="transmembrane region" description="Helical" evidence="5">
    <location>
        <begin position="44"/>
        <end position="65"/>
    </location>
</feature>
<keyword evidence="4 5" id="KW-0472">Membrane</keyword>
<dbReference type="EMBL" id="ASHX02000001">
    <property type="protein sequence ID" value="OEJ93908.1"/>
    <property type="molecule type" value="Genomic_DNA"/>
</dbReference>
<dbReference type="GO" id="GO:0016020">
    <property type="term" value="C:membrane"/>
    <property type="evidence" value="ECO:0007669"/>
    <property type="project" value="UniProtKB-SubCell"/>
</dbReference>
<keyword evidence="3 5" id="KW-1133">Transmembrane helix</keyword>
<gene>
    <name evidence="6" type="ORF">J116_004890</name>
</gene>
<name>A0A1D3DNK8_9ACTN</name>
<accession>A0A1D3DNK8</accession>
<evidence type="ECO:0000313" key="7">
    <source>
        <dbReference type="Proteomes" id="UP000095329"/>
    </source>
</evidence>
<dbReference type="InterPro" id="IPR032808">
    <property type="entry name" value="DoxX"/>
</dbReference>
<proteinExistence type="predicted"/>
<reference evidence="6 7" key="1">
    <citation type="journal article" date="2013" name="Genome Announc.">
        <title>Genome Sequence of Streptomyces violaceusniger Strain SPC6, a Halotolerant Streptomycete That Exhibits Rapid Growth and Development.</title>
        <authorList>
            <person name="Chen X."/>
            <person name="Zhang B."/>
            <person name="Zhang W."/>
            <person name="Wu X."/>
            <person name="Zhang M."/>
            <person name="Chen T."/>
            <person name="Liu G."/>
            <person name="Dyson P."/>
        </authorList>
    </citation>
    <scope>NUCLEOTIDE SEQUENCE [LARGE SCALE GENOMIC DNA]</scope>
    <source>
        <strain evidence="6 7">SPC6</strain>
    </source>
</reference>
<evidence type="ECO:0000256" key="3">
    <source>
        <dbReference type="ARBA" id="ARBA00022989"/>
    </source>
</evidence>
<keyword evidence="7" id="KW-1185">Reference proteome</keyword>
<comment type="subcellular location">
    <subcellularLocation>
        <location evidence="1">Membrane</location>
        <topology evidence="1">Multi-pass membrane protein</topology>
    </subcellularLocation>
</comment>
<dbReference type="Pfam" id="PF07681">
    <property type="entry name" value="DoxX"/>
    <property type="match status" value="1"/>
</dbReference>
<sequence length="138" mass="14550">MDILVLIGRVLFALPFLAFAANHLTKTQYMAGYAQSKGLPAAKPAILLSGLLLLLGGLSILLGIWADLGALLLVFLVPTALVTHAFWKGDSPDGRQAEMTHFLKDVGPAGAALMLLAFFSFVGDELGLAVTGPLFDID</sequence>
<evidence type="ECO:0000256" key="1">
    <source>
        <dbReference type="ARBA" id="ARBA00004141"/>
    </source>
</evidence>
<evidence type="ECO:0000256" key="4">
    <source>
        <dbReference type="ARBA" id="ARBA00023136"/>
    </source>
</evidence>
<comment type="caution">
    <text evidence="6">The sequence shown here is derived from an EMBL/GenBank/DDBJ whole genome shotgun (WGS) entry which is preliminary data.</text>
</comment>
<dbReference type="AlphaFoldDB" id="A0A1D3DNK8"/>